<evidence type="ECO:0000256" key="1">
    <source>
        <dbReference type="ARBA" id="ARBA00022723"/>
    </source>
</evidence>
<organism evidence="5 6">
    <name type="scientific">Ceutorhynchus assimilis</name>
    <name type="common">cabbage seed weevil</name>
    <dbReference type="NCBI Taxonomy" id="467358"/>
    <lineage>
        <taxon>Eukaryota</taxon>
        <taxon>Metazoa</taxon>
        <taxon>Ecdysozoa</taxon>
        <taxon>Arthropoda</taxon>
        <taxon>Hexapoda</taxon>
        <taxon>Insecta</taxon>
        <taxon>Pterygota</taxon>
        <taxon>Neoptera</taxon>
        <taxon>Endopterygota</taxon>
        <taxon>Coleoptera</taxon>
        <taxon>Polyphaga</taxon>
        <taxon>Cucujiformia</taxon>
        <taxon>Curculionidae</taxon>
        <taxon>Ceutorhynchinae</taxon>
        <taxon>Ceutorhynchus</taxon>
    </lineage>
</organism>
<dbReference type="Pfam" id="PF04500">
    <property type="entry name" value="FLYWCH"/>
    <property type="match status" value="1"/>
</dbReference>
<dbReference type="GO" id="GO:0008270">
    <property type="term" value="F:zinc ion binding"/>
    <property type="evidence" value="ECO:0007669"/>
    <property type="project" value="UniProtKB-KW"/>
</dbReference>
<reference evidence="5" key="1">
    <citation type="submission" date="2022-01" db="EMBL/GenBank/DDBJ databases">
        <authorList>
            <person name="King R."/>
        </authorList>
    </citation>
    <scope>NUCLEOTIDE SEQUENCE</scope>
</reference>
<keyword evidence="2" id="KW-0863">Zinc-finger</keyword>
<dbReference type="EMBL" id="OU892278">
    <property type="protein sequence ID" value="CAG9764330.1"/>
    <property type="molecule type" value="Genomic_DNA"/>
</dbReference>
<dbReference type="OrthoDB" id="6772866at2759"/>
<dbReference type="Gene3D" id="2.20.25.240">
    <property type="match status" value="1"/>
</dbReference>
<evidence type="ECO:0000256" key="2">
    <source>
        <dbReference type="ARBA" id="ARBA00022771"/>
    </source>
</evidence>
<evidence type="ECO:0000313" key="6">
    <source>
        <dbReference type="Proteomes" id="UP001152799"/>
    </source>
</evidence>
<evidence type="ECO:0000256" key="3">
    <source>
        <dbReference type="ARBA" id="ARBA00022833"/>
    </source>
</evidence>
<proteinExistence type="predicted"/>
<name>A0A9N9QM15_9CUCU</name>
<sequence length="172" mass="20316">MEETEQYLEKRIKQHKYDCRNERQYTEDKTALAKHHFENGHKFRFGDVRIVDAEINGYERKLSEMIHISMRDTVNIKNDTDGLSSVYRIIYVVAGVKNPKLIVDDYEYLINRKDHASRKTMWLCSQYHKIKCKSRIITYGKTVKINSSHNHPPKVPDKTHAIPQSVTILRNI</sequence>
<keyword evidence="6" id="KW-1185">Reference proteome</keyword>
<accession>A0A9N9QM15</accession>
<protein>
    <recommendedName>
        <fullName evidence="4">FLYWCH-type domain-containing protein</fullName>
    </recommendedName>
</protein>
<evidence type="ECO:0000313" key="5">
    <source>
        <dbReference type="EMBL" id="CAG9764330.1"/>
    </source>
</evidence>
<keyword evidence="1" id="KW-0479">Metal-binding</keyword>
<dbReference type="AlphaFoldDB" id="A0A9N9QM15"/>
<dbReference type="InterPro" id="IPR007588">
    <property type="entry name" value="Znf_FLYWCH"/>
</dbReference>
<evidence type="ECO:0000259" key="4">
    <source>
        <dbReference type="Pfam" id="PF04500"/>
    </source>
</evidence>
<gene>
    <name evidence="5" type="ORF">CEUTPL_LOCUS4970</name>
</gene>
<dbReference type="Proteomes" id="UP001152799">
    <property type="component" value="Chromosome 2"/>
</dbReference>
<feature type="domain" description="FLYWCH-type" evidence="4">
    <location>
        <begin position="98"/>
        <end position="151"/>
    </location>
</feature>
<keyword evidence="3" id="KW-0862">Zinc</keyword>